<reference evidence="1" key="4">
    <citation type="journal article" date="2008" name="Microbiology">
        <title>Conditionally positive effect of the TetR-family transcriptional regulator AtrA on streptomycin production by Streptomyces griseus.</title>
        <authorList>
            <person name="Hirano S."/>
            <person name="Tanaka K."/>
            <person name="Ohnishi Y."/>
            <person name="Horinouchi S."/>
        </authorList>
    </citation>
    <scope>NUCLEOTIDE SEQUENCE</scope>
    <source>
        <strain evidence="1">NBRC 13350</strain>
    </source>
</reference>
<reference evidence="1" key="2">
    <citation type="journal article" date="2008" name="J. Bacteriol.">
        <title>The genome sequence of the streptomycin-producing microorganism Streptomyces griseus IFO 13350.</title>
        <authorList>
            <person name="Ohnishi Y."/>
            <person name="Ishikawa J."/>
            <person name="Hara H."/>
            <person name="Suzuki H."/>
            <person name="Ikenoya M."/>
            <person name="Ikeda H."/>
            <person name="Yamashita A."/>
            <person name="Hattori M."/>
            <person name="Horinouchi S."/>
        </authorList>
    </citation>
    <scope>NUCLEOTIDE SEQUENCE</scope>
    <source>
        <strain evidence="1">NBRC 13350</strain>
    </source>
</reference>
<dbReference type="AlphaFoldDB" id="B1VLZ4"/>
<dbReference type="EMBL" id="AP009493">
    <property type="protein sequence ID" value="BAG16895.1"/>
    <property type="molecule type" value="Genomic_DNA"/>
</dbReference>
<evidence type="ECO:0000313" key="3">
    <source>
        <dbReference type="Proteomes" id="UP000001685"/>
    </source>
</evidence>
<reference evidence="3" key="1">
    <citation type="journal article" date="2008" name="J. Bacteriol.">
        <title>Genome sequence of the streptomycin-producing microorganism Streptomyces griseus IFO 13350.</title>
        <authorList>
            <person name="Ohnishi Y."/>
            <person name="Ishikawa J."/>
            <person name="Hara H."/>
            <person name="Suzuki H."/>
            <person name="Ikenoya M."/>
            <person name="Ikeda H."/>
            <person name="Yamashita A."/>
            <person name="Hattori M."/>
            <person name="Horinouchi S."/>
        </authorList>
    </citation>
    <scope>NUCLEOTIDE SEQUENCE [LARGE SCALE GENOMIC DNA]</scope>
    <source>
        <strain evidence="3">JCM 4626 / NBRC 13350</strain>
    </source>
</reference>
<name>B1VLZ4_STRGG</name>
<evidence type="ECO:0000313" key="1">
    <source>
        <dbReference type="EMBL" id="BAG16895.1"/>
    </source>
</evidence>
<organism evidence="1 3">
    <name type="scientific">Streptomyces griseus subsp. griseus (strain JCM 4626 / CBS 651.72 / NBRC 13350 / KCC S-0626 / ISP 5235)</name>
    <dbReference type="NCBI Taxonomy" id="455632"/>
    <lineage>
        <taxon>Bacteria</taxon>
        <taxon>Bacillati</taxon>
        <taxon>Actinomycetota</taxon>
        <taxon>Actinomycetes</taxon>
        <taxon>Kitasatosporales</taxon>
        <taxon>Streptomycetaceae</taxon>
        <taxon>Streptomyces</taxon>
    </lineage>
</organism>
<accession>B1VLZ4</accession>
<dbReference type="EMBL" id="AP009493">
    <property type="protein sequence ID" value="BAG23900.1"/>
    <property type="molecule type" value="Genomic_DNA"/>
</dbReference>
<dbReference type="RefSeq" id="WP_012377482.1">
    <property type="nucleotide sequence ID" value="NC_010572.1"/>
</dbReference>
<proteinExistence type="predicted"/>
<dbReference type="KEGG" id="sgr:SGR_7073t"/>
<reference evidence="1" key="3">
    <citation type="journal article" date="2008" name="J. Biol. Chem.">
        <title>Phenolic lipids synthesized by type III polyketide synthase confer penicillin resistance on Streptomyces griseus.</title>
        <authorList>
            <person name="Funabashi M."/>
            <person name="Funa N."/>
            <person name="Horinouchi S."/>
        </authorList>
    </citation>
    <scope>NUCLEOTIDE SEQUENCE</scope>
    <source>
        <strain evidence="1">NBRC 13350</strain>
    </source>
</reference>
<evidence type="ECO:0000313" key="2">
    <source>
        <dbReference type="EMBL" id="BAG23900.1"/>
    </source>
</evidence>
<sequence>MLRFSVSGPQERFASALTAGAAHGPGVRPVPGAGSAAAEARAEGVDAMAAGAGTGVGWEWKALARPESAIVRISRTGIPVACAAPDRASGNGSP</sequence>
<dbReference type="Proteomes" id="UP000001685">
    <property type="component" value="Chromosome"/>
</dbReference>
<dbReference type="HOGENOM" id="CLU_2384875_0_0_11"/>
<dbReference type="KEGG" id="sgr:SGR_66t"/>
<gene>
    <name evidence="1" type="ordered locus">SGR_66t</name>
    <name evidence="2" type="ordered locus">SGR_7073t</name>
</gene>
<protein>
    <submittedName>
        <fullName evidence="1">Uncharacterized protein</fullName>
    </submittedName>
</protein>